<feature type="domain" description="Heterokaryon incompatibility" evidence="1">
    <location>
        <begin position="52"/>
        <end position="124"/>
    </location>
</feature>
<dbReference type="EMBL" id="JAWDJX010000031">
    <property type="protein sequence ID" value="KAK3050510.1"/>
    <property type="molecule type" value="Genomic_DNA"/>
</dbReference>
<dbReference type="InterPro" id="IPR010730">
    <property type="entry name" value="HET"/>
</dbReference>
<gene>
    <name evidence="2" type="ORF">LTR09_008149</name>
</gene>
<dbReference type="Pfam" id="PF06985">
    <property type="entry name" value="HET"/>
    <property type="match status" value="1"/>
</dbReference>
<dbReference type="InterPro" id="IPR052895">
    <property type="entry name" value="HetReg/Transcr_Mod"/>
</dbReference>
<organism evidence="2 3">
    <name type="scientific">Extremus antarcticus</name>
    <dbReference type="NCBI Taxonomy" id="702011"/>
    <lineage>
        <taxon>Eukaryota</taxon>
        <taxon>Fungi</taxon>
        <taxon>Dikarya</taxon>
        <taxon>Ascomycota</taxon>
        <taxon>Pezizomycotina</taxon>
        <taxon>Dothideomycetes</taxon>
        <taxon>Dothideomycetidae</taxon>
        <taxon>Mycosphaerellales</taxon>
        <taxon>Extremaceae</taxon>
        <taxon>Extremus</taxon>
    </lineage>
</organism>
<sequence>MDELPQPGVAGLHQPLPVEGHWIRVMDLKPGRPGKALRAKLRTVALKHNPYYEALSYTWGASTKQRTIKINGEYTVSITDNLYDALQRLRRRSRGQTMWVDAICINQSSTAERSQQVSIMCEVY</sequence>
<dbReference type="Proteomes" id="UP001271007">
    <property type="component" value="Unassembled WGS sequence"/>
</dbReference>
<evidence type="ECO:0000259" key="1">
    <source>
        <dbReference type="Pfam" id="PF06985"/>
    </source>
</evidence>
<dbReference type="AlphaFoldDB" id="A0AAJ0DIE5"/>
<dbReference type="PANTHER" id="PTHR24148">
    <property type="entry name" value="ANKYRIN REPEAT DOMAIN-CONTAINING PROTEIN 39 HOMOLOG-RELATED"/>
    <property type="match status" value="1"/>
</dbReference>
<dbReference type="PANTHER" id="PTHR24148:SF64">
    <property type="entry name" value="HETEROKARYON INCOMPATIBILITY DOMAIN-CONTAINING PROTEIN"/>
    <property type="match status" value="1"/>
</dbReference>
<evidence type="ECO:0000313" key="2">
    <source>
        <dbReference type="EMBL" id="KAK3050510.1"/>
    </source>
</evidence>
<reference evidence="2" key="1">
    <citation type="submission" date="2023-04" db="EMBL/GenBank/DDBJ databases">
        <title>Black Yeasts Isolated from many extreme environments.</title>
        <authorList>
            <person name="Coleine C."/>
            <person name="Stajich J.E."/>
            <person name="Selbmann L."/>
        </authorList>
    </citation>
    <scope>NUCLEOTIDE SEQUENCE</scope>
    <source>
        <strain evidence="2">CCFEE 5312</strain>
    </source>
</reference>
<proteinExistence type="predicted"/>
<accession>A0AAJ0DIE5</accession>
<keyword evidence="3" id="KW-1185">Reference proteome</keyword>
<evidence type="ECO:0000313" key="3">
    <source>
        <dbReference type="Proteomes" id="UP001271007"/>
    </source>
</evidence>
<protein>
    <recommendedName>
        <fullName evidence="1">Heterokaryon incompatibility domain-containing protein</fullName>
    </recommendedName>
</protein>
<comment type="caution">
    <text evidence="2">The sequence shown here is derived from an EMBL/GenBank/DDBJ whole genome shotgun (WGS) entry which is preliminary data.</text>
</comment>
<name>A0AAJ0DIE5_9PEZI</name>